<evidence type="ECO:0000313" key="2">
    <source>
        <dbReference type="EMBL" id="MCA6075018.1"/>
    </source>
</evidence>
<evidence type="ECO:0000313" key="4">
    <source>
        <dbReference type="EMBL" id="MCA6077323.1"/>
    </source>
</evidence>
<sequence>MIKFFRKIRQKLLYENTPSGQAGKFSKYLIYAIGEIILVVIGILIALQINNNNELNKQRAKEVQFLKNLRSDLIFEESELERYTRIRESIVNSAQIALEHFNGKPVENIQMFNFHTFNVGIWQEFQRNNNTFLELLNSGNLTIISNDSIKNGLLNLDLIHKEIISNRSHLRNDLEQYFYNPWFNTVDLDPLAQSYIFYANNGEFDQSIELSKQELEKLLNDKVFKNGFVLSVFTNSLIIDDYKKMKDLNKKVVALINREISKD</sequence>
<accession>A0A9X1HS48</accession>
<evidence type="ECO:0000313" key="3">
    <source>
        <dbReference type="EMBL" id="MCA6076195.1"/>
    </source>
</evidence>
<name>A0A9X1HS48_9BACT</name>
<dbReference type="AlphaFoldDB" id="A0A9X1HS48"/>
<dbReference type="EMBL" id="JAIXNE010000002">
    <property type="protein sequence ID" value="MCA6075018.1"/>
    <property type="molecule type" value="Genomic_DNA"/>
</dbReference>
<evidence type="ECO:0000256" key="1">
    <source>
        <dbReference type="SAM" id="Phobius"/>
    </source>
</evidence>
<dbReference type="EMBL" id="JAIXNE010000004">
    <property type="protein sequence ID" value="MCA6077323.1"/>
    <property type="molecule type" value="Genomic_DNA"/>
</dbReference>
<proteinExistence type="predicted"/>
<protein>
    <submittedName>
        <fullName evidence="4">Uncharacterized protein</fullName>
    </submittedName>
</protein>
<evidence type="ECO:0000313" key="5">
    <source>
        <dbReference type="Proteomes" id="UP001139409"/>
    </source>
</evidence>
<dbReference type="Pfam" id="PF19578">
    <property type="entry name" value="DUF6090"/>
    <property type="match status" value="1"/>
</dbReference>
<keyword evidence="1" id="KW-0472">Membrane</keyword>
<dbReference type="EMBL" id="JAIXNE010000003">
    <property type="protein sequence ID" value="MCA6076195.1"/>
    <property type="molecule type" value="Genomic_DNA"/>
</dbReference>
<comment type="caution">
    <text evidence="4">The sequence shown here is derived from an EMBL/GenBank/DDBJ whole genome shotgun (WGS) entry which is preliminary data.</text>
</comment>
<dbReference type="InterPro" id="IPR045749">
    <property type="entry name" value="DUF6090"/>
</dbReference>
<keyword evidence="1" id="KW-0812">Transmembrane</keyword>
<reference evidence="4" key="1">
    <citation type="submission" date="2021-09" db="EMBL/GenBank/DDBJ databases">
        <title>Fulvivirga sp. isolated from coastal sediment.</title>
        <authorList>
            <person name="Yu H."/>
        </authorList>
    </citation>
    <scope>NUCLEOTIDE SEQUENCE</scope>
    <source>
        <strain evidence="4">1062</strain>
    </source>
</reference>
<keyword evidence="1" id="KW-1133">Transmembrane helix</keyword>
<dbReference type="Proteomes" id="UP001139409">
    <property type="component" value="Unassembled WGS sequence"/>
</dbReference>
<feature type="transmembrane region" description="Helical" evidence="1">
    <location>
        <begin position="28"/>
        <end position="49"/>
    </location>
</feature>
<dbReference type="RefSeq" id="WP_225698124.1">
    <property type="nucleotide sequence ID" value="NZ_JAIXNE010000002.1"/>
</dbReference>
<gene>
    <name evidence="2" type="ORF">LDX50_09065</name>
    <name evidence="3" type="ORF">LDX50_15035</name>
    <name evidence="4" type="ORF">LDX50_20755</name>
</gene>
<keyword evidence="5" id="KW-1185">Reference proteome</keyword>
<organism evidence="4 5">
    <name type="scientific">Fulvivirga sedimenti</name>
    <dbReference type="NCBI Taxonomy" id="2879465"/>
    <lineage>
        <taxon>Bacteria</taxon>
        <taxon>Pseudomonadati</taxon>
        <taxon>Bacteroidota</taxon>
        <taxon>Cytophagia</taxon>
        <taxon>Cytophagales</taxon>
        <taxon>Fulvivirgaceae</taxon>
        <taxon>Fulvivirga</taxon>
    </lineage>
</organism>